<dbReference type="Proteomes" id="UP000005868">
    <property type="component" value="Chromosome"/>
</dbReference>
<protein>
    <submittedName>
        <fullName evidence="4">Polysaccharide biosynthesis protein CapD</fullName>
    </submittedName>
</protein>
<reference evidence="5" key="1">
    <citation type="submission" date="2011-10" db="EMBL/GenBank/DDBJ databases">
        <title>The complete genome of chromosome of Thermovirga lienii DSM 17291.</title>
        <authorList>
            <consortium name="US DOE Joint Genome Institute (JGI-PGF)"/>
            <person name="Lucas S."/>
            <person name="Copeland A."/>
            <person name="Lapidus A."/>
            <person name="Glavina del Rio T."/>
            <person name="Dalin E."/>
            <person name="Tice H."/>
            <person name="Bruce D."/>
            <person name="Goodwin L."/>
            <person name="Pitluck S."/>
            <person name="Peters L."/>
            <person name="Mikhailova N."/>
            <person name="Saunders E."/>
            <person name="Kyrpides N."/>
            <person name="Mavromatis K."/>
            <person name="Ivanova N."/>
            <person name="Last F.I."/>
            <person name="Brettin T."/>
            <person name="Detter J.C."/>
            <person name="Han C."/>
            <person name="Larimer F."/>
            <person name="Land M."/>
            <person name="Hauser L."/>
            <person name="Markowitz V."/>
            <person name="Cheng J.-F."/>
            <person name="Hugenholtz P."/>
            <person name="Woyke T."/>
            <person name="Wu D."/>
            <person name="Spring S."/>
            <person name="Schroeder M."/>
            <person name="Brambilla E.-M."/>
            <person name="Klenk H.-P."/>
            <person name="Eisen J.A."/>
        </authorList>
    </citation>
    <scope>NUCLEOTIDE SEQUENCE [LARGE SCALE GENOMIC DNA]</scope>
    <source>
        <strain evidence="5">ATCC BAA-1197 / DSM 17291 / Cas60314</strain>
    </source>
</reference>
<reference evidence="4 5" key="2">
    <citation type="journal article" date="2012" name="Stand. Genomic Sci.">
        <title>Genome sequence of the moderately thermophilic, amino-acid-degrading and sulfur-reducing bacterium Thermovirga lienii type strain (Cas60314(T)).</title>
        <authorList>
            <person name="Goker M."/>
            <person name="Saunders E."/>
            <person name="Lapidus A."/>
            <person name="Nolan M."/>
            <person name="Lucas S."/>
            <person name="Hammon N."/>
            <person name="Deshpande S."/>
            <person name="Cheng J.F."/>
            <person name="Han C."/>
            <person name="Tapia R."/>
            <person name="Goodwin L.A."/>
            <person name="Pitluck S."/>
            <person name="Liolios K."/>
            <person name="Mavromatis K."/>
            <person name="Pagani I."/>
            <person name="Ivanova N."/>
            <person name="Mikhailova N."/>
            <person name="Pati A."/>
            <person name="Chen A."/>
            <person name="Palaniappan K."/>
            <person name="Land M."/>
            <person name="Chang Y.J."/>
            <person name="Jeffries C.D."/>
            <person name="Brambilla E.M."/>
            <person name="Rohde M."/>
            <person name="Spring S."/>
            <person name="Detter J.C."/>
            <person name="Woyke T."/>
            <person name="Bristow J."/>
            <person name="Eisen J.A."/>
            <person name="Markowitz V."/>
            <person name="Hugenholtz P."/>
            <person name="Kyrpides N.C."/>
            <person name="Klenk H.P."/>
        </authorList>
    </citation>
    <scope>NUCLEOTIDE SEQUENCE [LARGE SCALE GENOMIC DNA]</scope>
    <source>
        <strain evidence="5">ATCC BAA-1197 / DSM 17291 / Cas60314</strain>
    </source>
</reference>
<dbReference type="SUPFAM" id="SSF53335">
    <property type="entry name" value="S-adenosyl-L-methionine-dependent methyltransferases"/>
    <property type="match status" value="1"/>
</dbReference>
<dbReference type="Pfam" id="PF02719">
    <property type="entry name" value="Polysacc_synt_2"/>
    <property type="match status" value="1"/>
</dbReference>
<evidence type="ECO:0000313" key="4">
    <source>
        <dbReference type="EMBL" id="AER67538.1"/>
    </source>
</evidence>
<keyword evidence="2" id="KW-0472">Membrane</keyword>
<dbReference type="HOGENOM" id="CLU_013560_5_2_0"/>
<dbReference type="PANTHER" id="PTHR43318:SF1">
    <property type="entry name" value="POLYSACCHARIDE BIOSYNTHESIS PROTEIN EPSC-RELATED"/>
    <property type="match status" value="1"/>
</dbReference>
<feature type="transmembrane region" description="Helical" evidence="2">
    <location>
        <begin position="104"/>
        <end position="124"/>
    </location>
</feature>
<dbReference type="Pfam" id="PF13727">
    <property type="entry name" value="CoA_binding_3"/>
    <property type="match status" value="1"/>
</dbReference>
<dbReference type="KEGG" id="tli:Tlie_1827"/>
<dbReference type="InterPro" id="IPR003869">
    <property type="entry name" value="Polysac_CapD-like"/>
</dbReference>
<dbReference type="EMBL" id="CP003096">
    <property type="protein sequence ID" value="AER67538.1"/>
    <property type="molecule type" value="Genomic_DNA"/>
</dbReference>
<organism evidence="4 5">
    <name type="scientific">Thermovirga lienii (strain ATCC BAA-1197 / DSM 17291 / Cas60314)</name>
    <dbReference type="NCBI Taxonomy" id="580340"/>
    <lineage>
        <taxon>Bacteria</taxon>
        <taxon>Thermotogati</taxon>
        <taxon>Synergistota</taxon>
        <taxon>Synergistia</taxon>
        <taxon>Synergistales</taxon>
        <taxon>Thermovirgaceae</taxon>
        <taxon>Thermovirga</taxon>
    </lineage>
</organism>
<dbReference type="STRING" id="580340.Tlie_1827"/>
<dbReference type="CDD" id="cd05237">
    <property type="entry name" value="UDP_invert_4-6DH_SDR_e"/>
    <property type="match status" value="1"/>
</dbReference>
<proteinExistence type="inferred from homology"/>
<dbReference type="eggNOG" id="COG1086">
    <property type="taxonomic scope" value="Bacteria"/>
</dbReference>
<dbReference type="InterPro" id="IPR029063">
    <property type="entry name" value="SAM-dependent_MTases_sf"/>
</dbReference>
<keyword evidence="5" id="KW-1185">Reference proteome</keyword>
<evidence type="ECO:0000259" key="3">
    <source>
        <dbReference type="Pfam" id="PF02719"/>
    </source>
</evidence>
<feature type="transmembrane region" description="Helical" evidence="2">
    <location>
        <begin position="42"/>
        <end position="63"/>
    </location>
</feature>
<sequence length="626" mass="70352">MNGAARIIILILIDSLLIAAALMTGLLLRFEGDIPGQYVSAFRYLLPYYILVNIICFYLGRLYHRMWRYASIRELYGLLKAATAGAVIMVVLIYALGFPTLPRSVYILSWFFIIAFVGSSRLGWRLVRDMMLANRNSPSSRVLIIGAGDAGAMVAREIMNNRKLNLEAVGFIDDNPMKQKLSIYGIPVLGTREAIPRIVREYHIDEIIIAMPSAGGRTIREINQICRQIGAKARIFQGADTLLGRKYRIKEIELDDLLKREPVKLNLDEIAGYLKDKTVLVSGAGGSIGSELCRQIAVNKPKRLILLDCSENDLFEIENELRENLPALDIVPELADIRDKERLIHIFGTCRPQVVFHAAAYKHVPMMEKHPLEAVKNNIFGTRNLAEAADRFQSETFILISTDKAVNPSNVMGATKRAAELIIQEMNHKSQTTFAAVRFGNVLGSRGSVVPIFRKQIEKGGPVTVTHPEMTRYFMTIPEAVQLVIQAGAMAMGGEIFVLDMGEPVRIMDLAYDMIRLVGYQPGEDIEIKITGIRPGEKLHEELFAAREQIEATRHERIFLCHLPPQNLNILNMIDEWEKTITRARRLDRKAVMDFIHSLIPEFQAAGEVAAADERKEAEGRKWGMG</sequence>
<evidence type="ECO:0000256" key="2">
    <source>
        <dbReference type="SAM" id="Phobius"/>
    </source>
</evidence>
<evidence type="ECO:0000256" key="1">
    <source>
        <dbReference type="ARBA" id="ARBA00007430"/>
    </source>
</evidence>
<accession>G7V904</accession>
<feature type="domain" description="Polysaccharide biosynthesis protein CapD-like" evidence="3">
    <location>
        <begin position="279"/>
        <end position="560"/>
    </location>
</feature>
<dbReference type="InterPro" id="IPR051203">
    <property type="entry name" value="Polysaccharide_Synthase-Rel"/>
</dbReference>
<dbReference type="SUPFAM" id="SSF51735">
    <property type="entry name" value="NAD(P)-binding Rossmann-fold domains"/>
    <property type="match status" value="1"/>
</dbReference>
<dbReference type="Gene3D" id="3.40.50.720">
    <property type="entry name" value="NAD(P)-binding Rossmann-like Domain"/>
    <property type="match status" value="2"/>
</dbReference>
<dbReference type="InterPro" id="IPR036291">
    <property type="entry name" value="NAD(P)-bd_dom_sf"/>
</dbReference>
<dbReference type="PANTHER" id="PTHR43318">
    <property type="entry name" value="UDP-N-ACETYLGLUCOSAMINE 4,6-DEHYDRATASE"/>
    <property type="match status" value="1"/>
</dbReference>
<keyword evidence="2" id="KW-0812">Transmembrane</keyword>
<feature type="transmembrane region" description="Helical" evidence="2">
    <location>
        <begin position="7"/>
        <end position="30"/>
    </location>
</feature>
<name>G7V904_THELD</name>
<dbReference type="AlphaFoldDB" id="G7V904"/>
<comment type="similarity">
    <text evidence="1">Belongs to the polysaccharide synthase family.</text>
</comment>
<keyword evidence="2" id="KW-1133">Transmembrane helix</keyword>
<gene>
    <name evidence="4" type="ordered locus">Tlie_1827</name>
</gene>
<evidence type="ECO:0000313" key="5">
    <source>
        <dbReference type="Proteomes" id="UP000005868"/>
    </source>
</evidence>
<feature type="transmembrane region" description="Helical" evidence="2">
    <location>
        <begin position="75"/>
        <end position="98"/>
    </location>
</feature>